<dbReference type="InterPro" id="IPR020476">
    <property type="entry name" value="Nudix_hydrolase"/>
</dbReference>
<reference evidence="5" key="1">
    <citation type="submission" date="2016-10" db="EMBL/GenBank/DDBJ databases">
        <title>Draft Genome Sequence of Nocardioides luteus Strain BAFB, an Alkane-Degrading Bacterium Isolated from JP-7 Polluted Soil.</title>
        <authorList>
            <person name="Brown L."/>
            <person name="Ruiz O.N."/>
            <person name="Gunasekera T."/>
        </authorList>
    </citation>
    <scope>NUCLEOTIDE SEQUENCE [LARGE SCALE GENOMIC DNA]</scope>
    <source>
        <strain evidence="5">BAFB</strain>
    </source>
</reference>
<sequence>MEHPPGHVSRVAVTVDLVVLTVRDEALCALVVRRGIEPYRGAWALPGGFVLDDEGLEEAAARELAEETGLRPGSVHVEQLATYGSPGRDPRTRVVTVAYLALAPDLPVPAAGSDAADAQWRPVDALLAGDGLAFDHAEILRDGVERARAKLEYSPLGAAFCAEEFTVAELRRVYEIVWGARLDPRNFHRKVTKTEGFLEPTGATTTRDGGRPAQLFRRGSAEHLHPPLLRRSSSLDVTTGP</sequence>
<dbReference type="PROSITE" id="PS51462">
    <property type="entry name" value="NUDIX"/>
    <property type="match status" value="1"/>
</dbReference>
<dbReference type="Gene3D" id="1.10.10.10">
    <property type="entry name" value="Winged helix-like DNA-binding domain superfamily/Winged helix DNA-binding domain"/>
    <property type="match status" value="1"/>
</dbReference>
<evidence type="ECO:0000256" key="1">
    <source>
        <dbReference type="ARBA" id="ARBA00005582"/>
    </source>
</evidence>
<dbReference type="SUPFAM" id="SSF46785">
    <property type="entry name" value="Winged helix' DNA-binding domain"/>
    <property type="match status" value="1"/>
</dbReference>
<keyword evidence="2 3" id="KW-0378">Hydrolase</keyword>
<evidence type="ECO:0000259" key="4">
    <source>
        <dbReference type="PROSITE" id="PS51462"/>
    </source>
</evidence>
<dbReference type="CDD" id="cd18873">
    <property type="entry name" value="NUDIX_NadM_like"/>
    <property type="match status" value="1"/>
</dbReference>
<comment type="similarity">
    <text evidence="1 3">Belongs to the Nudix hydrolase family.</text>
</comment>
<dbReference type="SUPFAM" id="SSF55811">
    <property type="entry name" value="Nudix"/>
    <property type="match status" value="1"/>
</dbReference>
<gene>
    <name evidence="5" type="ORF">UG56_013215</name>
</gene>
<proteinExistence type="inferred from homology"/>
<dbReference type="InterPro" id="IPR020084">
    <property type="entry name" value="NUDIX_hydrolase_CS"/>
</dbReference>
<protein>
    <submittedName>
        <fullName evidence="5">NUDIX hydrolase</fullName>
    </submittedName>
</protein>
<dbReference type="STRING" id="1844.UG56_013215"/>
<feature type="domain" description="Nudix hydrolase" evidence="4">
    <location>
        <begin position="8"/>
        <end position="144"/>
    </location>
</feature>
<dbReference type="PANTHER" id="PTHR43736">
    <property type="entry name" value="ADP-RIBOSE PYROPHOSPHATASE"/>
    <property type="match status" value="1"/>
</dbReference>
<dbReference type="InterPro" id="IPR015797">
    <property type="entry name" value="NUDIX_hydrolase-like_dom_sf"/>
</dbReference>
<dbReference type="InterPro" id="IPR036390">
    <property type="entry name" value="WH_DNA-bd_sf"/>
</dbReference>
<evidence type="ECO:0000256" key="2">
    <source>
        <dbReference type="ARBA" id="ARBA00022801"/>
    </source>
</evidence>
<evidence type="ECO:0000313" key="5">
    <source>
        <dbReference type="EMBL" id="OIJ26204.1"/>
    </source>
</evidence>
<keyword evidence="6" id="KW-1185">Reference proteome</keyword>
<dbReference type="EMBL" id="JZDQ02000017">
    <property type="protein sequence ID" value="OIJ26204.1"/>
    <property type="molecule type" value="Genomic_DNA"/>
</dbReference>
<dbReference type="RefSeq" id="WP_071327059.1">
    <property type="nucleotide sequence ID" value="NZ_JZDQ02000017.1"/>
</dbReference>
<dbReference type="GO" id="GO:0016787">
    <property type="term" value="F:hydrolase activity"/>
    <property type="evidence" value="ECO:0007669"/>
    <property type="project" value="UniProtKB-KW"/>
</dbReference>
<dbReference type="AlphaFoldDB" id="A0A1J4N3Q3"/>
<evidence type="ECO:0000256" key="3">
    <source>
        <dbReference type="RuleBase" id="RU003476"/>
    </source>
</evidence>
<dbReference type="PANTHER" id="PTHR43736:SF4">
    <property type="entry name" value="SLR1690 PROTEIN"/>
    <property type="match status" value="1"/>
</dbReference>
<dbReference type="PRINTS" id="PR00502">
    <property type="entry name" value="NUDIXFAMILY"/>
</dbReference>
<accession>A0A1J4N3Q3</accession>
<evidence type="ECO:0000313" key="6">
    <source>
        <dbReference type="Proteomes" id="UP000033772"/>
    </source>
</evidence>
<dbReference type="OrthoDB" id="9786141at2"/>
<dbReference type="InterPro" id="IPR054105">
    <property type="entry name" value="WHD_NrtR"/>
</dbReference>
<dbReference type="PROSITE" id="PS00893">
    <property type="entry name" value="NUDIX_BOX"/>
    <property type="match status" value="1"/>
</dbReference>
<name>A0A1J4N3Q3_9ACTN</name>
<dbReference type="Proteomes" id="UP000033772">
    <property type="component" value="Unassembled WGS sequence"/>
</dbReference>
<comment type="caution">
    <text evidence="5">The sequence shown here is derived from an EMBL/GenBank/DDBJ whole genome shotgun (WGS) entry which is preliminary data.</text>
</comment>
<organism evidence="5 6">
    <name type="scientific">Nocardioides luteus</name>
    <dbReference type="NCBI Taxonomy" id="1844"/>
    <lineage>
        <taxon>Bacteria</taxon>
        <taxon>Bacillati</taxon>
        <taxon>Actinomycetota</taxon>
        <taxon>Actinomycetes</taxon>
        <taxon>Propionibacteriales</taxon>
        <taxon>Nocardioidaceae</taxon>
        <taxon>Nocardioides</taxon>
    </lineage>
</organism>
<dbReference type="Pfam" id="PF00293">
    <property type="entry name" value="NUDIX"/>
    <property type="match status" value="1"/>
</dbReference>
<dbReference type="InterPro" id="IPR036388">
    <property type="entry name" value="WH-like_DNA-bd_sf"/>
</dbReference>
<dbReference type="Pfam" id="PF21906">
    <property type="entry name" value="WHD_NrtR"/>
    <property type="match status" value="1"/>
</dbReference>
<dbReference type="InterPro" id="IPR000086">
    <property type="entry name" value="NUDIX_hydrolase_dom"/>
</dbReference>
<dbReference type="Gene3D" id="3.90.79.10">
    <property type="entry name" value="Nucleoside Triphosphate Pyrophosphohydrolase"/>
    <property type="match status" value="1"/>
</dbReference>